<dbReference type="RefSeq" id="WP_215818787.1">
    <property type="nucleotide sequence ID" value="NZ_JAGSOY010000009.1"/>
</dbReference>
<proteinExistence type="predicted"/>
<keyword evidence="3" id="KW-1185">Reference proteome</keyword>
<name>A0ABS5Z994_9GAMM</name>
<organism evidence="2 3">
    <name type="scientific">Zooshikella harenae</name>
    <dbReference type="NCBI Taxonomy" id="2827238"/>
    <lineage>
        <taxon>Bacteria</taxon>
        <taxon>Pseudomonadati</taxon>
        <taxon>Pseudomonadota</taxon>
        <taxon>Gammaproteobacteria</taxon>
        <taxon>Oceanospirillales</taxon>
        <taxon>Zooshikellaceae</taxon>
        <taxon>Zooshikella</taxon>
    </lineage>
</organism>
<comment type="caution">
    <text evidence="2">The sequence shown here is derived from an EMBL/GenBank/DDBJ whole genome shotgun (WGS) entry which is preliminary data.</text>
</comment>
<dbReference type="EMBL" id="JAGSOY010000009">
    <property type="protein sequence ID" value="MBU2710619.1"/>
    <property type="molecule type" value="Genomic_DNA"/>
</dbReference>
<feature type="transmembrane region" description="Helical" evidence="1">
    <location>
        <begin position="7"/>
        <end position="26"/>
    </location>
</feature>
<protein>
    <submittedName>
        <fullName evidence="2">Uncharacterized protein</fullName>
    </submittedName>
</protein>
<evidence type="ECO:0000313" key="3">
    <source>
        <dbReference type="Proteomes" id="UP000690515"/>
    </source>
</evidence>
<keyword evidence="1" id="KW-0812">Transmembrane</keyword>
<dbReference type="Proteomes" id="UP000690515">
    <property type="component" value="Unassembled WGS sequence"/>
</dbReference>
<keyword evidence="1" id="KW-0472">Membrane</keyword>
<gene>
    <name evidence="2" type="ORF">KCG35_06080</name>
</gene>
<accession>A0ABS5Z994</accession>
<reference evidence="2 3" key="1">
    <citation type="submission" date="2021-04" db="EMBL/GenBank/DDBJ databases">
        <authorList>
            <person name="Pira H."/>
            <person name="Risdian C."/>
            <person name="Wink J."/>
        </authorList>
    </citation>
    <scope>NUCLEOTIDE SEQUENCE [LARGE SCALE GENOMIC DNA]</scope>
    <source>
        <strain evidence="2 3">WH53</strain>
    </source>
</reference>
<evidence type="ECO:0000313" key="2">
    <source>
        <dbReference type="EMBL" id="MBU2710619.1"/>
    </source>
</evidence>
<sequence length="151" mass="17193">MKLLKRLVLLFLIATLMLPYLLYFYGMSVWQSRPMPAHTILTEAQAENVWSAVGGTGAPYLQTIGPWQFVLYFGCSIAQLEGTNRKCEQKYAGFLPVILIIEHYQQQKLTKLPAWEKAIVSSALVIWVTNNWTIDQVLASLVEVKPEYLSK</sequence>
<keyword evidence="1" id="KW-1133">Transmembrane helix</keyword>
<evidence type="ECO:0000256" key="1">
    <source>
        <dbReference type="SAM" id="Phobius"/>
    </source>
</evidence>